<reference evidence="3" key="1">
    <citation type="submission" date="2021-01" db="EMBL/GenBank/DDBJ databases">
        <authorList>
            <consortium name="Genoscope - CEA"/>
            <person name="William W."/>
        </authorList>
    </citation>
    <scope>NUCLEOTIDE SEQUENCE</scope>
</reference>
<feature type="transmembrane region" description="Helical" evidence="2">
    <location>
        <begin position="1327"/>
        <end position="1345"/>
    </location>
</feature>
<evidence type="ECO:0000313" key="3">
    <source>
        <dbReference type="EMBL" id="CAD8074030.1"/>
    </source>
</evidence>
<organism evidence="3 4">
    <name type="scientific">Paramecium sonneborni</name>
    <dbReference type="NCBI Taxonomy" id="65129"/>
    <lineage>
        <taxon>Eukaryota</taxon>
        <taxon>Sar</taxon>
        <taxon>Alveolata</taxon>
        <taxon>Ciliophora</taxon>
        <taxon>Intramacronucleata</taxon>
        <taxon>Oligohymenophorea</taxon>
        <taxon>Peniculida</taxon>
        <taxon>Parameciidae</taxon>
        <taxon>Paramecium</taxon>
    </lineage>
</organism>
<feature type="transmembrane region" description="Helical" evidence="2">
    <location>
        <begin position="805"/>
        <end position="828"/>
    </location>
</feature>
<feature type="transmembrane region" description="Helical" evidence="2">
    <location>
        <begin position="187"/>
        <end position="208"/>
    </location>
</feature>
<accession>A0A8S1M0T0</accession>
<feature type="transmembrane region" description="Helical" evidence="2">
    <location>
        <begin position="102"/>
        <end position="124"/>
    </location>
</feature>
<keyword evidence="2" id="KW-1133">Transmembrane helix</keyword>
<evidence type="ECO:0000256" key="2">
    <source>
        <dbReference type="SAM" id="Phobius"/>
    </source>
</evidence>
<evidence type="ECO:0008006" key="5">
    <source>
        <dbReference type="Google" id="ProtNLM"/>
    </source>
</evidence>
<keyword evidence="2" id="KW-0812">Transmembrane</keyword>
<name>A0A8S1M0T0_9CILI</name>
<feature type="compositionally biased region" description="Basic and acidic residues" evidence="1">
    <location>
        <begin position="748"/>
        <end position="766"/>
    </location>
</feature>
<dbReference type="EMBL" id="CAJJDN010000031">
    <property type="protein sequence ID" value="CAD8074030.1"/>
    <property type="molecule type" value="Genomic_DNA"/>
</dbReference>
<feature type="transmembrane region" description="Helical" evidence="2">
    <location>
        <begin position="1009"/>
        <end position="1029"/>
    </location>
</feature>
<dbReference type="OrthoDB" id="303965at2759"/>
<feature type="transmembrane region" description="Helical" evidence="2">
    <location>
        <begin position="284"/>
        <end position="304"/>
    </location>
</feature>
<gene>
    <name evidence="3" type="ORF">PSON_ATCC_30995.1.T0310280</name>
</gene>
<feature type="transmembrane region" description="Helical" evidence="2">
    <location>
        <begin position="1110"/>
        <end position="1130"/>
    </location>
</feature>
<feature type="region of interest" description="Disordered" evidence="1">
    <location>
        <begin position="743"/>
        <end position="767"/>
    </location>
</feature>
<feature type="transmembrane region" description="Helical" evidence="2">
    <location>
        <begin position="161"/>
        <end position="181"/>
    </location>
</feature>
<sequence>MIDFFMQWIKELKIKKTQHHLSFKETHQNNEKILSIIFQVHLYTISLYELDLFILSIQEATLNLPDQIQMLIFSFFFLFCKLLFILLTLMCSESIQFPSSPIHFNILSIGQYFNIILVVINLYLNHQQGYLQKTLSHFINLFIFGLYIHQECKKEINYLKTFILLLLTFCFFNNLCYFFVIETTQKEYRIALLFVLCPLFLNLIVYYSKHLNKIIYNKNRKIGEIFNNLLILNENKFKNFKQENFETLMFKQLSSYVNDPFNSELILFNNEIIKSKKNQKTFWYYKYILIKLSLMQYTDTLILIHNFNESQFYSEVNKQFVKVQIVVSFIQQLKLINLKSEVYQLLNYNITKNFHLDKLNSSSFINYKVQIQKSQQQILKVFKDKESLYTQLLEGRPAKINSVFNKSYNILQESLQIQKNLRQELINQKTYLIHQLLTILYVEFFNNILQAELIKYFQLNNEELKLNPLDKMDFLNLRLEDNLVNTQIKYLSQSLLIQLGYKIKDEELFQFKMLLPDAFYKTHQNLIKHFLESGVCKYLNQISDMLIRGQDNIYFNSQFSLSIENSQEPELSFYVFLKLYEEQPNSIFINDQNQIVGYTAQLLKYLNKKNGNLTSKTLYLLELNKLIDFNKDHLRQRYMRGYLIIDQQEIILEIIERKSFIELQILDENLDFQLNQEVFSQEQSFPCSLELNQESAVLIPNQLFLDELNSPLTLVRIEKPCQELLSSEIKQYQTMKSREISNLNSDPLQEKQKNSRQSVKDQKDEINNDQASSKFSRGFLDNSIYYQKYNKLNQFLQQSSHNRQITIILILFILALLINSIFQLINLIKFLPQYQKVNSDVDMLTLKGSFMAPIHNCVTAQVCVVNYMLLAFLFEEIGQEVAYAKMQFGMDSILKSYDHLKNSFTTQLDKQNLQLFFYDKEIQMYQLGNLSIVPRNLSLKSALIYYQEAQYFTSIIDYYNVLSDVSSNEFVYYMANIIAMDDYFDYLSDEVSTFVENRIKTFQSDQTKFFLKMIFLELLIVTLGVSFVLQNQYKHSELFSLFTNINAYALEKEIQKLENMIQLLNHDDAYQIYNFEVSVWEKEISVQSFPYNQKINLNRIIKHEYQPPRLGLILVFSIILIIYLLPQLVLQSMNSNFLDKYSQSTSLLLQLSKLGSAVTAVYEIREINYMISDQSPFFDFFTDQKRLEQNVKVVEELGKIKEFMTFYLFLDFDSSLTDDDFIEKFENVESNNLCNYIIHYNKSLAEEHCNLIYEGVMKLGLINTLTEIYRQIKTEIENTQGFQQQYRNKSGTYQEAEIGLIASDAILYLESEVFNAIVLKTSELMQFHQIMIIIYMIVSFAIIIHI</sequence>
<comment type="caution">
    <text evidence="3">The sequence shown here is derived from an EMBL/GenBank/DDBJ whole genome shotgun (WGS) entry which is preliminary data.</text>
</comment>
<keyword evidence="4" id="KW-1185">Reference proteome</keyword>
<evidence type="ECO:0000313" key="4">
    <source>
        <dbReference type="Proteomes" id="UP000692954"/>
    </source>
</evidence>
<feature type="transmembrane region" description="Helical" evidence="2">
    <location>
        <begin position="68"/>
        <end position="90"/>
    </location>
</feature>
<proteinExistence type="predicted"/>
<protein>
    <recommendedName>
        <fullName evidence="5">Transmembrane protein</fullName>
    </recommendedName>
</protein>
<keyword evidence="2" id="KW-0472">Membrane</keyword>
<dbReference type="Proteomes" id="UP000692954">
    <property type="component" value="Unassembled WGS sequence"/>
</dbReference>
<evidence type="ECO:0000256" key="1">
    <source>
        <dbReference type="SAM" id="MobiDB-lite"/>
    </source>
</evidence>